<keyword evidence="5" id="KW-1185">Reference proteome</keyword>
<dbReference type="SMART" id="SM00069">
    <property type="entry name" value="GLA"/>
    <property type="match status" value="1"/>
</dbReference>
<protein>
    <submittedName>
        <fullName evidence="4">Oidioi.mRNA.OKI2018_I69.PAR.g12384.t1.cds</fullName>
    </submittedName>
</protein>
<dbReference type="InterPro" id="IPR017857">
    <property type="entry name" value="Coagulation_fac-like_Gla_dom"/>
</dbReference>
<evidence type="ECO:0000313" key="4">
    <source>
        <dbReference type="EMBL" id="CAG5089868.1"/>
    </source>
</evidence>
<keyword evidence="1" id="KW-1015">Disulfide bond</keyword>
<evidence type="ECO:0000256" key="1">
    <source>
        <dbReference type="ARBA" id="ARBA00023157"/>
    </source>
</evidence>
<feature type="signal peptide" evidence="2">
    <location>
        <begin position="1"/>
        <end position="15"/>
    </location>
</feature>
<feature type="domain" description="Gla" evidence="3">
    <location>
        <begin position="31"/>
        <end position="77"/>
    </location>
</feature>
<organism evidence="4 5">
    <name type="scientific">Oikopleura dioica</name>
    <name type="common">Tunicate</name>
    <dbReference type="NCBI Taxonomy" id="34765"/>
    <lineage>
        <taxon>Eukaryota</taxon>
        <taxon>Metazoa</taxon>
        <taxon>Chordata</taxon>
        <taxon>Tunicata</taxon>
        <taxon>Appendicularia</taxon>
        <taxon>Copelata</taxon>
        <taxon>Oikopleuridae</taxon>
        <taxon>Oikopleura</taxon>
    </lineage>
</organism>
<evidence type="ECO:0000259" key="3">
    <source>
        <dbReference type="PROSITE" id="PS50998"/>
    </source>
</evidence>
<gene>
    <name evidence="4" type="ORF">OKIOD_LOCUS3942</name>
</gene>
<evidence type="ECO:0000313" key="5">
    <source>
        <dbReference type="Proteomes" id="UP001158576"/>
    </source>
</evidence>
<dbReference type="SUPFAM" id="SSF57630">
    <property type="entry name" value="GLA-domain"/>
    <property type="match status" value="1"/>
</dbReference>
<keyword evidence="2" id="KW-0732">Signal</keyword>
<name>A0ABN7S338_OIKDI</name>
<dbReference type="EMBL" id="OU015568">
    <property type="protein sequence ID" value="CAG5089868.1"/>
    <property type="molecule type" value="Genomic_DNA"/>
</dbReference>
<accession>A0ABN7S338</accession>
<feature type="chain" id="PRO_5046805533" evidence="2">
    <location>
        <begin position="16"/>
        <end position="221"/>
    </location>
</feature>
<dbReference type="InterPro" id="IPR000294">
    <property type="entry name" value="GLA_domain"/>
</dbReference>
<dbReference type="Proteomes" id="UP001158576">
    <property type="component" value="Chromosome PAR"/>
</dbReference>
<dbReference type="PROSITE" id="PS50998">
    <property type="entry name" value="GLA_2"/>
    <property type="match status" value="1"/>
</dbReference>
<evidence type="ECO:0000256" key="2">
    <source>
        <dbReference type="SAM" id="SignalP"/>
    </source>
</evidence>
<dbReference type="Gene3D" id="4.10.740.10">
    <property type="entry name" value="Coagulation Factor IX"/>
    <property type="match status" value="1"/>
</dbReference>
<dbReference type="Pfam" id="PF00594">
    <property type="entry name" value="Gla"/>
    <property type="match status" value="1"/>
</dbReference>
<dbReference type="InterPro" id="IPR035972">
    <property type="entry name" value="GLA-like_dom_SF"/>
</dbReference>
<reference evidence="4 5" key="1">
    <citation type="submission" date="2021-04" db="EMBL/GenBank/DDBJ databases">
        <authorList>
            <person name="Bliznina A."/>
        </authorList>
    </citation>
    <scope>NUCLEOTIDE SEQUENCE [LARGE SCALE GENOMIC DNA]</scope>
</reference>
<proteinExistence type="predicted"/>
<sequence length="221" mass="24537">MKLFGSFALVAGASALAVSKETASEFLRVRRANTRFEEWKAGNLERECFEESCDATEFHEVYDNLAVSGPLLRKYFDCKNYIPAGLNAAARAGALRDCFNGSPSNNLPVLPEDNGRPPSVPQDQVILLPNNGWATVNDSKWILALKHPEIGVGPNTEIHVNSVHCRQTHSEMMLGGYNVHECKINYEANGRYCRAIVQFRSCRGCPHVQYSPEHHQSLGCS</sequence>